<dbReference type="PANTHER" id="PTHR46323">
    <property type="entry name" value="BETA-GALACTOSIDASE"/>
    <property type="match status" value="1"/>
</dbReference>
<evidence type="ECO:0000259" key="10">
    <source>
        <dbReference type="Pfam" id="PF02836"/>
    </source>
</evidence>
<keyword evidence="13" id="KW-1185">Reference proteome</keyword>
<gene>
    <name evidence="12" type="ORF">ACFSR5_08180</name>
</gene>
<accession>A0ABW5KF76</accession>
<dbReference type="InterPro" id="IPR050347">
    <property type="entry name" value="Bact_Beta-galactosidase"/>
</dbReference>
<evidence type="ECO:0000256" key="6">
    <source>
        <dbReference type="ARBA" id="ARBA00022801"/>
    </source>
</evidence>
<dbReference type="SUPFAM" id="SSF74650">
    <property type="entry name" value="Galactose mutarotase-like"/>
    <property type="match status" value="1"/>
</dbReference>
<dbReference type="InterPro" id="IPR014718">
    <property type="entry name" value="GH-type_carb-bd"/>
</dbReference>
<evidence type="ECO:0000256" key="3">
    <source>
        <dbReference type="ARBA" id="ARBA00007401"/>
    </source>
</evidence>
<dbReference type="InterPro" id="IPR006101">
    <property type="entry name" value="Glyco_hydro_2"/>
</dbReference>
<dbReference type="InterPro" id="IPR008979">
    <property type="entry name" value="Galactose-bd-like_sf"/>
</dbReference>
<evidence type="ECO:0000256" key="2">
    <source>
        <dbReference type="ARBA" id="ARBA00001913"/>
    </source>
</evidence>
<dbReference type="SUPFAM" id="SSF49785">
    <property type="entry name" value="Galactose-binding domain-like"/>
    <property type="match status" value="1"/>
</dbReference>
<protein>
    <recommendedName>
        <fullName evidence="5">beta-galactosidase</fullName>
        <ecNumber evidence="5">3.2.1.23</ecNumber>
    </recommendedName>
</protein>
<keyword evidence="6 12" id="KW-0378">Hydrolase</keyword>
<evidence type="ECO:0000256" key="7">
    <source>
        <dbReference type="ARBA" id="ARBA00022837"/>
    </source>
</evidence>
<feature type="domain" description="Glycosyl hydrolases family 2 sugar binding" evidence="11">
    <location>
        <begin position="54"/>
        <end position="185"/>
    </location>
</feature>
<sequence>MRIQSSLILFFVLIVHIIAHAQQTEKIMLSGNSVDDAKLWDFYCTSGRKSGQWSTIRVPSCWEQEGFGEYNYGHDKNKASEKGRYRTSFNLPERWKDKRIFIVFEGSMTDTKVQVNGKQAGEVHQGAFYKFKREITDLVNHNSDNLLEVEVDKMSSNPSVNSAERDADFWVFGGIFRPVYLEAVPEAHIAYSGIDAKANGSITLEAILSGELDQAHLHVDIVEAVTGEKVGSFQSEPMSGTNRLTAHSALRHVRPWSSESPELYRAIITVMQNGKAVHRISERFGFRTVEVRARDGIYVNNRKMRFKGVNRHCFWPETGRTISKEQSMQDILLMKEMNMNAVRMSHYPPDKHFLELCDSLGLYVIDELCSWQRPPYDTQVGTKLVQEMVTRDVNHPSIVLWANGNEGGFNLDLDSLFGKLDIQKRNVIHPFGLFNGINTVHYINYNSGIKNMFNGRDIFMPTELIHGLYDGGHGAGLDDFWNLMRLNPLSAGMFLWDFSDQAVVRTDKGGILDTDKDHGADGILGPYREKEGSFFTIKEIWSPIFVERKFITPEWDGGLRVENRYDFTHMEECSFTYSFSKFSSLDGDRERVAGTIKSPRIPPGGSGILQVDLPVNWTAFDVLHVSAKDPNGNELFTWSFEVNSPEAFATRVLKKAEKANTKIDVSENDSTYTVQSNGVNVVVDKLTGLLNGVRTEQGNIPLSDGPILITDEKMVCQEVRLMRLDTAIRIHVRYDYEKGGRAYDFSWTVDQAGILQLDYDYRPRERMEMAGITFNFPEELVEGATLFANGPYRVYNNRMKGGALDIWEKKYNDAITGEVWDYPEFKGYYSLFYGVEMHTPAPFTIYAGSEDMTLHLLTPTKPKHYDSMRNYTFPQYPNGNLSFMDAIPAVGTKFHEAGEMGPQSSRHSFKSFSATPNMTNRLYFKFH</sequence>
<dbReference type="Gene3D" id="2.60.40.10">
    <property type="entry name" value="Immunoglobulins"/>
    <property type="match status" value="1"/>
</dbReference>
<dbReference type="Pfam" id="PF02836">
    <property type="entry name" value="Glyco_hydro_2_C"/>
    <property type="match status" value="1"/>
</dbReference>
<evidence type="ECO:0000256" key="1">
    <source>
        <dbReference type="ARBA" id="ARBA00001412"/>
    </source>
</evidence>
<dbReference type="PANTHER" id="PTHR46323:SF2">
    <property type="entry name" value="BETA-GALACTOSIDASE"/>
    <property type="match status" value="1"/>
</dbReference>
<evidence type="ECO:0000256" key="8">
    <source>
        <dbReference type="ARBA" id="ARBA00023295"/>
    </source>
</evidence>
<dbReference type="Pfam" id="PF00703">
    <property type="entry name" value="Glyco_hydro_2"/>
    <property type="match status" value="1"/>
</dbReference>
<comment type="similarity">
    <text evidence="3">Belongs to the glycosyl hydrolase 2 family.</text>
</comment>
<dbReference type="InterPro" id="IPR006104">
    <property type="entry name" value="Glyco_hydro_2_N"/>
</dbReference>
<dbReference type="RefSeq" id="WP_380902548.1">
    <property type="nucleotide sequence ID" value="NZ_JBHUEG010000007.1"/>
</dbReference>
<dbReference type="Gene3D" id="2.70.98.10">
    <property type="match status" value="1"/>
</dbReference>
<dbReference type="SUPFAM" id="SSF51445">
    <property type="entry name" value="(Trans)glycosidases"/>
    <property type="match status" value="1"/>
</dbReference>
<evidence type="ECO:0000256" key="5">
    <source>
        <dbReference type="ARBA" id="ARBA00012756"/>
    </source>
</evidence>
<dbReference type="InterPro" id="IPR017853">
    <property type="entry name" value="GH"/>
</dbReference>
<proteinExistence type="inferred from homology"/>
<dbReference type="Pfam" id="PF02837">
    <property type="entry name" value="Glyco_hydro_2_N"/>
    <property type="match status" value="1"/>
</dbReference>
<dbReference type="InterPro" id="IPR006102">
    <property type="entry name" value="Ig-like_GH2"/>
</dbReference>
<dbReference type="Proteomes" id="UP001597545">
    <property type="component" value="Unassembled WGS sequence"/>
</dbReference>
<dbReference type="EMBL" id="JBHULR010000003">
    <property type="protein sequence ID" value="MFD2547619.1"/>
    <property type="molecule type" value="Genomic_DNA"/>
</dbReference>
<feature type="domain" description="Glycoside hydrolase family 2 catalytic" evidence="10">
    <location>
        <begin position="290"/>
        <end position="416"/>
    </location>
</feature>
<comment type="subunit">
    <text evidence="4">Monomer.</text>
</comment>
<dbReference type="Gene3D" id="2.60.120.260">
    <property type="entry name" value="Galactose-binding domain-like"/>
    <property type="match status" value="1"/>
</dbReference>
<comment type="catalytic activity">
    <reaction evidence="1">
        <text>Hydrolysis of terminal non-reducing beta-D-galactose residues in beta-D-galactosides.</text>
        <dbReference type="EC" id="3.2.1.23"/>
    </reaction>
</comment>
<reference evidence="13" key="1">
    <citation type="journal article" date="2019" name="Int. J. Syst. Evol. Microbiol.">
        <title>The Global Catalogue of Microorganisms (GCM) 10K type strain sequencing project: providing services to taxonomists for standard genome sequencing and annotation.</title>
        <authorList>
            <consortium name="The Broad Institute Genomics Platform"/>
            <consortium name="The Broad Institute Genome Sequencing Center for Infectious Disease"/>
            <person name="Wu L."/>
            <person name="Ma J."/>
        </authorList>
    </citation>
    <scope>NUCLEOTIDE SEQUENCE [LARGE SCALE GENOMIC DNA]</scope>
    <source>
        <strain evidence="13">KCTC 42662</strain>
    </source>
</reference>
<comment type="caution">
    <text evidence="12">The sequence shown here is derived from an EMBL/GenBank/DDBJ whole genome shotgun (WGS) entry which is preliminary data.</text>
</comment>
<keyword evidence="8" id="KW-0326">Glycosidase</keyword>
<name>A0ABW5KF76_9SPHI</name>
<comment type="cofactor">
    <cofactor evidence="2">
        <name>Ca(2+)</name>
        <dbReference type="ChEBI" id="CHEBI:29108"/>
    </cofactor>
</comment>
<dbReference type="InterPro" id="IPR036156">
    <property type="entry name" value="Beta-gal/glucu_dom_sf"/>
</dbReference>
<keyword evidence="7" id="KW-0106">Calcium</keyword>
<evidence type="ECO:0000313" key="12">
    <source>
        <dbReference type="EMBL" id="MFD2547619.1"/>
    </source>
</evidence>
<dbReference type="GO" id="GO:0016787">
    <property type="term" value="F:hydrolase activity"/>
    <property type="evidence" value="ECO:0007669"/>
    <property type="project" value="UniProtKB-KW"/>
</dbReference>
<dbReference type="PRINTS" id="PR00132">
    <property type="entry name" value="GLHYDRLASE2"/>
</dbReference>
<dbReference type="EC" id="3.2.1.23" evidence="5"/>
<dbReference type="SUPFAM" id="SSF49303">
    <property type="entry name" value="beta-Galactosidase/glucuronidase domain"/>
    <property type="match status" value="1"/>
</dbReference>
<dbReference type="InterPro" id="IPR013783">
    <property type="entry name" value="Ig-like_fold"/>
</dbReference>
<dbReference type="InterPro" id="IPR011013">
    <property type="entry name" value="Gal_mutarotase_sf_dom"/>
</dbReference>
<feature type="domain" description="Glycoside hydrolase family 2 immunoglobulin-like beta-sandwich" evidence="9">
    <location>
        <begin position="191"/>
        <end position="287"/>
    </location>
</feature>
<dbReference type="Gene3D" id="3.20.20.80">
    <property type="entry name" value="Glycosidases"/>
    <property type="match status" value="1"/>
</dbReference>
<evidence type="ECO:0000256" key="4">
    <source>
        <dbReference type="ARBA" id="ARBA00011245"/>
    </source>
</evidence>
<evidence type="ECO:0000259" key="9">
    <source>
        <dbReference type="Pfam" id="PF00703"/>
    </source>
</evidence>
<evidence type="ECO:0000259" key="11">
    <source>
        <dbReference type="Pfam" id="PF02837"/>
    </source>
</evidence>
<dbReference type="InterPro" id="IPR006103">
    <property type="entry name" value="Glyco_hydro_2_cat"/>
</dbReference>
<organism evidence="12 13">
    <name type="scientific">Sphingobacterium suaedae</name>
    <dbReference type="NCBI Taxonomy" id="1686402"/>
    <lineage>
        <taxon>Bacteria</taxon>
        <taxon>Pseudomonadati</taxon>
        <taxon>Bacteroidota</taxon>
        <taxon>Sphingobacteriia</taxon>
        <taxon>Sphingobacteriales</taxon>
        <taxon>Sphingobacteriaceae</taxon>
        <taxon>Sphingobacterium</taxon>
    </lineage>
</organism>
<evidence type="ECO:0000313" key="13">
    <source>
        <dbReference type="Proteomes" id="UP001597545"/>
    </source>
</evidence>